<reference evidence="7 8" key="1">
    <citation type="submission" date="2023-08" db="EMBL/GenBank/DDBJ databases">
        <authorList>
            <person name="Palmer J.M."/>
        </authorList>
    </citation>
    <scope>NUCLEOTIDE SEQUENCE [LARGE SCALE GENOMIC DNA]</scope>
    <source>
        <strain evidence="7 8">TWF481</strain>
    </source>
</reference>
<evidence type="ECO:0000256" key="2">
    <source>
        <dbReference type="ARBA" id="ARBA00022679"/>
    </source>
</evidence>
<comment type="caution">
    <text evidence="7">The sequence shown here is derived from an EMBL/GenBank/DDBJ whole genome shotgun (WGS) entry which is preliminary data.</text>
</comment>
<accession>A0AAV9WGY4</accession>
<dbReference type="InterPro" id="IPR029035">
    <property type="entry name" value="DHS-like_NAD/FAD-binding_dom"/>
</dbReference>
<feature type="compositionally biased region" description="Basic and acidic residues" evidence="5">
    <location>
        <begin position="719"/>
        <end position="740"/>
    </location>
</feature>
<evidence type="ECO:0000313" key="8">
    <source>
        <dbReference type="Proteomes" id="UP001370758"/>
    </source>
</evidence>
<dbReference type="InterPro" id="IPR050134">
    <property type="entry name" value="NAD-dep_sirtuin_deacylases"/>
</dbReference>
<feature type="compositionally biased region" description="Low complexity" evidence="5">
    <location>
        <begin position="428"/>
        <end position="443"/>
    </location>
</feature>
<feature type="compositionally biased region" description="Polar residues" evidence="5">
    <location>
        <begin position="578"/>
        <end position="588"/>
    </location>
</feature>
<feature type="region of interest" description="Disordered" evidence="5">
    <location>
        <begin position="545"/>
        <end position="679"/>
    </location>
</feature>
<dbReference type="Pfam" id="PF02146">
    <property type="entry name" value="SIR2"/>
    <property type="match status" value="2"/>
</dbReference>
<dbReference type="Proteomes" id="UP001370758">
    <property type="component" value="Unassembled WGS sequence"/>
</dbReference>
<gene>
    <name evidence="7" type="ORF">TWF481_006188</name>
</gene>
<dbReference type="Gene3D" id="3.30.1600.10">
    <property type="entry name" value="SIR2/SIRT2 'Small Domain"/>
    <property type="match status" value="1"/>
</dbReference>
<feature type="compositionally biased region" description="Low complexity" evidence="5">
    <location>
        <begin position="488"/>
        <end position="497"/>
    </location>
</feature>
<keyword evidence="4" id="KW-0862">Zinc</keyword>
<comment type="similarity">
    <text evidence="1">Belongs to the sirtuin family. Class I subfamily.</text>
</comment>
<keyword evidence="2" id="KW-0808">Transferase</keyword>
<evidence type="ECO:0000259" key="6">
    <source>
        <dbReference type="PROSITE" id="PS50305"/>
    </source>
</evidence>
<feature type="binding site" evidence="4">
    <location>
        <position position="201"/>
    </location>
    <ligand>
        <name>Zn(2+)</name>
        <dbReference type="ChEBI" id="CHEBI:29105"/>
    </ligand>
</feature>
<dbReference type="Gene3D" id="3.40.50.1220">
    <property type="entry name" value="TPP-binding domain"/>
    <property type="match status" value="1"/>
</dbReference>
<evidence type="ECO:0000256" key="4">
    <source>
        <dbReference type="PROSITE-ProRule" id="PRU00236"/>
    </source>
</evidence>
<proteinExistence type="inferred from homology"/>
<keyword evidence="8" id="KW-1185">Reference proteome</keyword>
<evidence type="ECO:0000313" key="7">
    <source>
        <dbReference type="EMBL" id="KAK6507766.1"/>
    </source>
</evidence>
<evidence type="ECO:0000256" key="1">
    <source>
        <dbReference type="ARBA" id="ARBA00006924"/>
    </source>
</evidence>
<dbReference type="GO" id="GO:0070403">
    <property type="term" value="F:NAD+ binding"/>
    <property type="evidence" value="ECO:0007669"/>
    <property type="project" value="InterPro"/>
</dbReference>
<feature type="compositionally biased region" description="Polar residues" evidence="5">
    <location>
        <begin position="624"/>
        <end position="640"/>
    </location>
</feature>
<feature type="binding site" evidence="4">
    <location>
        <position position="198"/>
    </location>
    <ligand>
        <name>Zn(2+)</name>
        <dbReference type="ChEBI" id="CHEBI:29105"/>
    </ligand>
</feature>
<keyword evidence="4" id="KW-0479">Metal-binding</keyword>
<feature type="region of interest" description="Disordered" evidence="5">
    <location>
        <begin position="428"/>
        <end position="527"/>
    </location>
</feature>
<dbReference type="InterPro" id="IPR026590">
    <property type="entry name" value="Ssirtuin_cat_dom"/>
</dbReference>
<keyword evidence="3" id="KW-0520">NAD</keyword>
<feature type="compositionally biased region" description="Basic residues" evidence="5">
    <location>
        <begin position="367"/>
        <end position="382"/>
    </location>
</feature>
<dbReference type="PANTHER" id="PTHR11085:SF8">
    <property type="entry name" value="NAD-DEPENDENT HISTONE DEACETYLASE HST3"/>
    <property type="match status" value="1"/>
</dbReference>
<dbReference type="PANTHER" id="PTHR11085">
    <property type="entry name" value="NAD-DEPENDENT PROTEIN DEACYLASE SIRTUIN-5, MITOCHONDRIAL-RELATED"/>
    <property type="match status" value="1"/>
</dbReference>
<sequence>MPTQTIGPQHTQELQEIADSICRSCQVLMVTGAGISTNSGIPDFRSANGLYNLVKRRYPEQTALLKGKDLFDAISFTNPITTAILYSFLAELRQNVKGITDSTPTHKFIKTLSETGRLLRCYTQNIDGLEALDGLCMDISRGTGKRGKGKEKVGREAGCEVVQLHGDLEMLRCTQCAKLHEYDEERVETLLGGEAPECPDCSRKADDRLAAGKRSINVGTLRPNIVLYDELHPQGEAIGQITHYDATRMTPDTLLIFGTSLKVIGLKRIVKAFASRVKTRGGKVVYINATPAADSIWGDVIDYHIQMDCDAWITDLQLRRKEIWLHQSLLDKEWRKTRPASLTKSKTTTGYESDKENSGKLKGQPLVRRKSLSSLPTKKKSGAGKEKQLPTPTNTPRKRKPSSAPNTPILSTSKRAYNAAFPSGTSPLTLLGTTPAGPHLGTPSKRARVASGSLPPTNAATPQRHHSIQNLRSPQRASPGACSWVTMSDKSSSESSSTPTQRNFLDTPDRPIPDSPFLTEHHYDPKTPSRAATRFFLDYIAVPRLSDVPPSSPPQKFQEGGPNTDYDPSTPRRPARSEISSLTNSISTSARRSASRHGLRVDQLGVDETPSPTPTPTRHRLHSSKQSSSEYDMLNPQRQIPTPPDSQTPSDLDLNSSSLSECAAGGCDDDVKYRPRSRGSKRRIFVDDVETETGSERLESDAVLSVRSEVTEVDEQLEREAGMAMKTLEDSSRGTKRSESYYDEEENEIEDVDLVPSSNPITGLEPVTNLGANNETPMKQPLVLPENHVQDSDNSEPPTALFLTPDPATKSRRKTASPATIGTIERRRTRGLEKDEAILKALSKPGTVTRREAERRKSLKAEFKGFAQA</sequence>
<name>A0AAV9WGY4_9PEZI</name>
<feature type="region of interest" description="Disordered" evidence="5">
    <location>
        <begin position="719"/>
        <end position="821"/>
    </location>
</feature>
<evidence type="ECO:0000256" key="5">
    <source>
        <dbReference type="SAM" id="MobiDB-lite"/>
    </source>
</evidence>
<dbReference type="GO" id="GO:0046872">
    <property type="term" value="F:metal ion binding"/>
    <property type="evidence" value="ECO:0007669"/>
    <property type="project" value="UniProtKB-KW"/>
</dbReference>
<dbReference type="AlphaFoldDB" id="A0AAV9WGY4"/>
<feature type="compositionally biased region" description="Low complexity" evidence="5">
    <location>
        <begin position="650"/>
        <end position="660"/>
    </location>
</feature>
<feature type="region of interest" description="Disordered" evidence="5">
    <location>
        <begin position="339"/>
        <end position="413"/>
    </location>
</feature>
<evidence type="ECO:0000256" key="3">
    <source>
        <dbReference type="ARBA" id="ARBA00023027"/>
    </source>
</evidence>
<feature type="binding site" evidence="4">
    <location>
        <position position="173"/>
    </location>
    <ligand>
        <name>Zn(2+)</name>
        <dbReference type="ChEBI" id="CHEBI:29105"/>
    </ligand>
</feature>
<dbReference type="PROSITE" id="PS50305">
    <property type="entry name" value="SIRTUIN"/>
    <property type="match status" value="1"/>
</dbReference>
<feature type="binding site" evidence="4">
    <location>
        <position position="176"/>
    </location>
    <ligand>
        <name>Zn(2+)</name>
        <dbReference type="ChEBI" id="CHEBI:29105"/>
    </ligand>
</feature>
<feature type="compositionally biased region" description="Polar residues" evidence="5">
    <location>
        <begin position="340"/>
        <end position="351"/>
    </location>
</feature>
<dbReference type="EMBL" id="JAVHJL010000003">
    <property type="protein sequence ID" value="KAK6507766.1"/>
    <property type="molecule type" value="Genomic_DNA"/>
</dbReference>
<dbReference type="GO" id="GO:0005634">
    <property type="term" value="C:nucleus"/>
    <property type="evidence" value="ECO:0007669"/>
    <property type="project" value="TreeGrafter"/>
</dbReference>
<protein>
    <recommendedName>
        <fullName evidence="6">Deacetylase sirtuin-type domain-containing protein</fullName>
    </recommendedName>
</protein>
<organism evidence="7 8">
    <name type="scientific">Arthrobotrys musiformis</name>
    <dbReference type="NCBI Taxonomy" id="47236"/>
    <lineage>
        <taxon>Eukaryota</taxon>
        <taxon>Fungi</taxon>
        <taxon>Dikarya</taxon>
        <taxon>Ascomycota</taxon>
        <taxon>Pezizomycotina</taxon>
        <taxon>Orbiliomycetes</taxon>
        <taxon>Orbiliales</taxon>
        <taxon>Orbiliaceae</taxon>
        <taxon>Arthrobotrys</taxon>
    </lineage>
</organism>
<dbReference type="SUPFAM" id="SSF52467">
    <property type="entry name" value="DHS-like NAD/FAD-binding domain"/>
    <property type="match status" value="1"/>
</dbReference>
<dbReference type="InterPro" id="IPR003000">
    <property type="entry name" value="Sirtuin"/>
</dbReference>
<feature type="compositionally biased region" description="Polar residues" evidence="5">
    <location>
        <begin position="403"/>
        <end position="413"/>
    </location>
</feature>
<feature type="compositionally biased region" description="Acidic residues" evidence="5">
    <location>
        <begin position="741"/>
        <end position="753"/>
    </location>
</feature>
<dbReference type="InterPro" id="IPR026591">
    <property type="entry name" value="Sirtuin_cat_small_dom_sf"/>
</dbReference>
<feature type="domain" description="Deacetylase sirtuin-type" evidence="6">
    <location>
        <begin position="7"/>
        <end position="333"/>
    </location>
</feature>
<feature type="active site" description="Proton acceptor" evidence="4">
    <location>
        <position position="165"/>
    </location>
</feature>
<dbReference type="GO" id="GO:0017136">
    <property type="term" value="F:histone deacetylase activity, NAD-dependent"/>
    <property type="evidence" value="ECO:0007669"/>
    <property type="project" value="TreeGrafter"/>
</dbReference>